<dbReference type="AlphaFoldDB" id="A0A0V0QSF2"/>
<dbReference type="InParanoid" id="A0A0V0QSF2"/>
<sequence>MFNFIEFLINYGIEQLHNSQLMEVKFYTNLNSALPNIESYGIQNLRIYVSTCHTSCKSCDGPLENDCLSCPINSSLSGGICQCKTLIYGQCLKYCPIYNILQNGVCIDKKLLEINKSSETQVITDLMSDEFNHFEVIQEGWYYSLESPQLSSYSSSSCQNRKLLLGFGSSYYNTYSSSQYIQKTFTNLPSHYYIRVRATVYLGDKWNIGEYIKLGTGSTEDIYTISSVSSEDLGCGGPQQYGDRIVTLDSGLISHTSSTYTFKIEWKALYGSYSQWIGFREISILLQQKNLLCQIYVGSQFNECFQCIGVANQSKSREVNNFCKCPSGFYDNYPQQDDCQSCPAECPNCVSSTICSMNCSQKCGNLGCDHQDKCNNCQDYEHKFENSYKQKLIIYEHIQECDILCATCSQSGYCDTYCDEFCGDQGCYSNGICKNCKTFFTLFEGVCIPQENCIYNQSGICTDCLEGYILDTQNNKCTLCPLECASCDQNFQCILYCNLNCKGRCNTDGTCIDCIGEYNLVNGQCIKCLDSCGSLRCDSPTTCNNCIPGYYLDSQICYQCDSKCLECENSADNCTICKNNFNGKRELPECECQQNYVEFNLQCVKCLDSCGSLGCDHPNTCNNCIPGYYLNQYSQTCLSCSRKCEECEISLDNCTICANNSDNSRNIPECECKQNYIEIGMKCFKCQDIYIQNLSEFLICEEYTNAKDAKLIIKNAFFLIQRQII</sequence>
<organism evidence="2 3">
    <name type="scientific">Pseudocohnilembus persalinus</name>
    <name type="common">Ciliate</name>
    <dbReference type="NCBI Taxonomy" id="266149"/>
    <lineage>
        <taxon>Eukaryota</taxon>
        <taxon>Sar</taxon>
        <taxon>Alveolata</taxon>
        <taxon>Ciliophora</taxon>
        <taxon>Intramacronucleata</taxon>
        <taxon>Oligohymenophorea</taxon>
        <taxon>Scuticociliatia</taxon>
        <taxon>Philasterida</taxon>
        <taxon>Pseudocohnilembidae</taxon>
        <taxon>Pseudocohnilembus</taxon>
    </lineage>
</organism>
<dbReference type="InterPro" id="IPR000742">
    <property type="entry name" value="EGF"/>
</dbReference>
<evidence type="ECO:0000313" key="2">
    <source>
        <dbReference type="EMBL" id="KRX05174.1"/>
    </source>
</evidence>
<accession>A0A0V0QSF2</accession>
<dbReference type="OrthoDB" id="6421645at2759"/>
<comment type="caution">
    <text evidence="2">The sequence shown here is derived from an EMBL/GenBank/DDBJ whole genome shotgun (WGS) entry which is preliminary data.</text>
</comment>
<proteinExistence type="predicted"/>
<dbReference type="SMART" id="SM00261">
    <property type="entry name" value="FU"/>
    <property type="match status" value="4"/>
</dbReference>
<reference evidence="2 3" key="1">
    <citation type="journal article" date="2015" name="Sci. Rep.">
        <title>Genome of the facultative scuticociliatosis pathogen Pseudocohnilembus persalinus provides insight into its virulence through horizontal gene transfer.</title>
        <authorList>
            <person name="Xiong J."/>
            <person name="Wang G."/>
            <person name="Cheng J."/>
            <person name="Tian M."/>
            <person name="Pan X."/>
            <person name="Warren A."/>
            <person name="Jiang C."/>
            <person name="Yuan D."/>
            <person name="Miao W."/>
        </authorList>
    </citation>
    <scope>NUCLEOTIDE SEQUENCE [LARGE SCALE GENOMIC DNA]</scope>
    <source>
        <strain evidence="2">36N120E</strain>
    </source>
</reference>
<dbReference type="SUPFAM" id="SSF57184">
    <property type="entry name" value="Growth factor receptor domain"/>
    <property type="match status" value="2"/>
</dbReference>
<dbReference type="PANTHER" id="PTHR39767:SF2">
    <property type="entry name" value="CHROMOSOME UNDETERMINED SCAFFOLD_1, WHOLE GENOME SHOTGUN SEQUENCE"/>
    <property type="match status" value="1"/>
</dbReference>
<evidence type="ECO:0000259" key="1">
    <source>
        <dbReference type="SMART" id="SM00181"/>
    </source>
</evidence>
<feature type="domain" description="EGF-like" evidence="1">
    <location>
        <begin position="496"/>
        <end position="526"/>
    </location>
</feature>
<dbReference type="Proteomes" id="UP000054937">
    <property type="component" value="Unassembled WGS sequence"/>
</dbReference>
<dbReference type="CDD" id="cd00064">
    <property type="entry name" value="FU"/>
    <property type="match status" value="1"/>
</dbReference>
<evidence type="ECO:0000313" key="3">
    <source>
        <dbReference type="Proteomes" id="UP000054937"/>
    </source>
</evidence>
<dbReference type="InterPro" id="IPR009030">
    <property type="entry name" value="Growth_fac_rcpt_cys_sf"/>
</dbReference>
<feature type="domain" description="EGF-like" evidence="1">
    <location>
        <begin position="292"/>
        <end position="340"/>
    </location>
</feature>
<name>A0A0V0QSF2_PSEPJ</name>
<gene>
    <name evidence="2" type="ORF">PPERSA_06808</name>
</gene>
<dbReference type="SMART" id="SM00181">
    <property type="entry name" value="EGF"/>
    <property type="match status" value="6"/>
</dbReference>
<dbReference type="EMBL" id="LDAU01000110">
    <property type="protein sequence ID" value="KRX05174.1"/>
    <property type="molecule type" value="Genomic_DNA"/>
</dbReference>
<feature type="domain" description="EGF-like" evidence="1">
    <location>
        <begin position="646"/>
        <end position="687"/>
    </location>
</feature>
<feature type="domain" description="EGF-like" evidence="1">
    <location>
        <begin position="435"/>
        <end position="478"/>
    </location>
</feature>
<feature type="domain" description="EGF-like" evidence="1">
    <location>
        <begin position="527"/>
        <end position="558"/>
    </location>
</feature>
<keyword evidence="3" id="KW-1185">Reference proteome</keyword>
<dbReference type="PANTHER" id="PTHR39767">
    <property type="entry name" value="CALCIUM/CALMODULIN-BINDING MEMBRANE PROTEIN PCM4-RELATED"/>
    <property type="match status" value="1"/>
</dbReference>
<feature type="domain" description="EGF-like" evidence="1">
    <location>
        <begin position="566"/>
        <end position="604"/>
    </location>
</feature>
<dbReference type="InterPro" id="IPR006212">
    <property type="entry name" value="Furin_repeat"/>
</dbReference>
<protein>
    <submittedName>
        <fullName evidence="2">Insulin-like growth factor binding protein, N-terminal</fullName>
    </submittedName>
</protein>
<dbReference type="OMA" id="QIWPNDY"/>